<name>A0A1M4UFY6_9RHOB</name>
<proteinExistence type="predicted"/>
<evidence type="ECO:0000313" key="3">
    <source>
        <dbReference type="EMBL" id="SHE55671.1"/>
    </source>
</evidence>
<evidence type="ECO:0000313" key="4">
    <source>
        <dbReference type="Proteomes" id="UP000325134"/>
    </source>
</evidence>
<sequence length="50" mass="5046">MIRTTLCALALALSASSAIACQGHSKQTQSCAPGTTWDSASESCVKNASS</sequence>
<keyword evidence="4" id="KW-1185">Reference proteome</keyword>
<gene>
    <name evidence="3" type="ORF">SAMN05444279_10448</name>
</gene>
<organism evidence="3 4">
    <name type="scientific">Ruegeria intermedia</name>
    <dbReference type="NCBI Taxonomy" id="996115"/>
    <lineage>
        <taxon>Bacteria</taxon>
        <taxon>Pseudomonadati</taxon>
        <taxon>Pseudomonadota</taxon>
        <taxon>Alphaproteobacteria</taxon>
        <taxon>Rhodobacterales</taxon>
        <taxon>Roseobacteraceae</taxon>
        <taxon>Ruegeria</taxon>
    </lineage>
</organism>
<dbReference type="PROSITE" id="PS51257">
    <property type="entry name" value="PROKAR_LIPOPROTEIN"/>
    <property type="match status" value="1"/>
</dbReference>
<keyword evidence="2" id="KW-0732">Signal</keyword>
<dbReference type="EMBL" id="FQVK01000004">
    <property type="protein sequence ID" value="SHE55671.1"/>
    <property type="molecule type" value="Genomic_DNA"/>
</dbReference>
<evidence type="ECO:0000256" key="1">
    <source>
        <dbReference type="SAM" id="MobiDB-lite"/>
    </source>
</evidence>
<dbReference type="OrthoDB" id="7875269at2"/>
<evidence type="ECO:0008006" key="5">
    <source>
        <dbReference type="Google" id="ProtNLM"/>
    </source>
</evidence>
<evidence type="ECO:0000256" key="2">
    <source>
        <dbReference type="SAM" id="SignalP"/>
    </source>
</evidence>
<dbReference type="GO" id="GO:0008061">
    <property type="term" value="F:chitin binding"/>
    <property type="evidence" value="ECO:0007669"/>
    <property type="project" value="InterPro"/>
</dbReference>
<feature type="chain" id="PRO_5012838448" description="Chitin binding Peritrophin-A domain-containing protein" evidence="2">
    <location>
        <begin position="21"/>
        <end position="50"/>
    </location>
</feature>
<dbReference type="InterPro" id="IPR036508">
    <property type="entry name" value="Chitin-bd_dom_sf"/>
</dbReference>
<dbReference type="SUPFAM" id="SSF57625">
    <property type="entry name" value="Invertebrate chitin-binding proteins"/>
    <property type="match status" value="1"/>
</dbReference>
<protein>
    <recommendedName>
        <fullName evidence="5">Chitin binding Peritrophin-A domain-containing protein</fullName>
    </recommendedName>
</protein>
<feature type="signal peptide" evidence="2">
    <location>
        <begin position="1"/>
        <end position="20"/>
    </location>
</feature>
<dbReference type="AlphaFoldDB" id="A0A1M4UFY6"/>
<reference evidence="3 4" key="1">
    <citation type="submission" date="2016-11" db="EMBL/GenBank/DDBJ databases">
        <authorList>
            <person name="Varghese N."/>
            <person name="Submissions S."/>
        </authorList>
    </citation>
    <scope>NUCLEOTIDE SEQUENCE [LARGE SCALE GENOMIC DNA]</scope>
    <source>
        <strain evidence="3 4">DSM 29341</strain>
    </source>
</reference>
<dbReference type="Proteomes" id="UP000325134">
    <property type="component" value="Unassembled WGS sequence"/>
</dbReference>
<dbReference type="RefSeq" id="WP_149774820.1">
    <property type="nucleotide sequence ID" value="NZ_FQVK01000004.1"/>
</dbReference>
<feature type="region of interest" description="Disordered" evidence="1">
    <location>
        <begin position="26"/>
        <end position="50"/>
    </location>
</feature>
<accession>A0A1M4UFY6</accession>